<dbReference type="OrthoDB" id="6755804at2759"/>
<reference evidence="3 4" key="1">
    <citation type="submission" date="2015-09" db="EMBL/GenBank/DDBJ databases">
        <title>Draft genome of the scarab beetle Oryctes borbonicus.</title>
        <authorList>
            <person name="Meyer J.M."/>
            <person name="Markov G.V."/>
            <person name="Baskaran P."/>
            <person name="Herrmann M."/>
            <person name="Sommer R.J."/>
            <person name="Roedelsperger C."/>
        </authorList>
    </citation>
    <scope>NUCLEOTIDE SEQUENCE [LARGE SCALE GENOMIC DNA]</scope>
    <source>
        <strain evidence="3">OB123</strain>
        <tissue evidence="3">Whole animal</tissue>
    </source>
</reference>
<dbReference type="SUPFAM" id="SSF48403">
    <property type="entry name" value="Ankyrin repeat"/>
    <property type="match status" value="2"/>
</dbReference>
<dbReference type="Proteomes" id="UP000051574">
    <property type="component" value="Unassembled WGS sequence"/>
</dbReference>
<dbReference type="EMBL" id="LJIG01000331">
    <property type="protein sequence ID" value="KRT86609.1"/>
    <property type="molecule type" value="Genomic_DNA"/>
</dbReference>
<dbReference type="PANTHER" id="PTHR24121">
    <property type="entry name" value="NO MECHANORECEPTOR POTENTIAL C, ISOFORM D-RELATED"/>
    <property type="match status" value="1"/>
</dbReference>
<dbReference type="Pfam" id="PF05729">
    <property type="entry name" value="NACHT"/>
    <property type="match status" value="1"/>
</dbReference>
<dbReference type="InterPro" id="IPR036770">
    <property type="entry name" value="Ankyrin_rpt-contain_sf"/>
</dbReference>
<dbReference type="SMART" id="SM00248">
    <property type="entry name" value="ANK"/>
    <property type="match status" value="7"/>
</dbReference>
<feature type="repeat" description="ANK" evidence="1">
    <location>
        <begin position="263"/>
        <end position="295"/>
    </location>
</feature>
<dbReference type="InterPro" id="IPR002110">
    <property type="entry name" value="Ankyrin_rpt"/>
</dbReference>
<dbReference type="PRINTS" id="PR00364">
    <property type="entry name" value="DISEASERSIST"/>
</dbReference>
<comment type="caution">
    <text evidence="3">The sequence shown here is derived from an EMBL/GenBank/DDBJ whole genome shotgun (WGS) entry which is preliminary data.</text>
</comment>
<sequence>MTSQILNTEVYLKEFVLKENNSCIEEWRLIDDQKEIRDFKILKITTETVDDVLYFMKRKLFRDTYNQATHWFFTVIKVTTGPLLLTPEYLSSELAMLDNVRPVIIQWESKESGHLIFFRQSGHTRFCLIDINTNEILIETEFASQHNFNFPLLLRALQNKMGGYFNGNLLDATLDVKQEFDKWRFLDYSAKNDDSLSMRFLMLFGWDLNERNEDGLKVLEIAAEYAGPQTMAALLDMPIINAFTMRKLFSIGQKELLLATDAINNSPLVIAVEKGKADTLTFLIDCGLDINYRTKSLLGQEIVCVELAWNQKRYDNVLVLLRSDSSYPSEYDVSLLKGDVNIALKKFTEEVVEFHNALRKGKKCDIVRFIENYPNLRKVHDLNNQSALMTALLATQYDIFTYLQSKGFTVTESESLPMAYESLNDQQKEDLKQAKLKYFRKQDNAHITFLLSKSKAHLARYDNHHLASIEDLFQQLDDVPEMSTIMKVLEHSESIEITFCFGYDSSTHLKTCSTANDYRRGRLFVDTTDSQQALHTLAKGLAHLAIQYVYKNDLNPFAVLDKQNGAVFKEIVDKNRNHLESLDPIFGEVFSIYPNSTDWLSELIVRVPLSLVRYGQKVEQHKEHVAELYAFYENQVQKDFLKCVADPIHFKCEYKIECLNDLLGELHKIQKSKIWLKEECLLGLDIFHLQTLTVVASSLSNLVKCDLYQILTSKSAGLNIASHCIFATSTHIKNKMEGREIYDLYKSSVKPMLVVSCTCDDVNASQDFWISIDKFRDKERIIIIVKKLFEKNYSSFKATIINKQYKWSDLSIETQSFLLQKPINFQGHKITLSEIAIAEVSVINLIPLEMLIDDKEIKIGEPLPISYGFNETLYIKRTFNSQLVMKDTIIDDVSKGKISCRLAYTKIKFQKLCETYPLSSIHWISKEDTGQLIWHKSHSDIKELAKYIDTVNQRLFPQEDIWKLLQRARHQKIMIISGMAGVGKTTVFTYLSKEITQNFPTHWVVFVNLNLYNKELEKQCTRKMKTLQFLVEELMKLNSPLEKIVFEHLLISGRVILMLDGFDEVCPRYKAILIDLLLDLSTTQIEQIWISTRPHLQFDLESRLNQLSYGLESFSEPEQIDFLIKFWGQTLNLPTEPDKLRIKLYAEALLDKLMQSIKDDTKIFAGIPLQIRMLAEAFSHELSDFYFTTSSTLPELPEKLDLLTVYEKFLHNKYRIYTAEKNKPLNTVATKDIVGILKGGVNLRKLHQQMALEVLFPQKKEAILQRKKIHYLPQEQLNRMGIVQYVGSNKLYFIHRTFAEYYVADFFATELAGGSSNAMTTEQFLLTELLLQPDLRIIRVFLDALLSKVEYLIPLTITISYGNRIEELWKTSRLRESGNSILYVAVAEKNISIIKFLLNSLKVGKHKETLRSLLLYRGNYDRVSNNQRTVMCQAACDNYLNMLDTLRLWSEEAQLNSVSEFVRLFFTKNETSTTLWHEIAKRCHANVFDKLYKWAVTVIDSTYLKSLFLHRDTFRKTAWHHAIDHENFEILAKLWCIAQEINLEPKELKDMLLNTDIDLKNAWHYAACKKECSKILQNLNEWANLAQLNCSEIKQIFLGANGRTVWRSAVNFGIVENMVKIWELGKSIPLTDKELKYVLLSTNDMHETVCGDVARMGDVNVLQKIRIWADELKLNNEELKALLFTSNKEHTNVWQTASSEAYIDILWKIAQELRLSEGELRQMLLGTNTFGENAWLAAIKKGQPGIVEKVWICLKRISLSTTELRQVVLQKNQWKINLMQLIADLQDEKVLRKLLVLFEDIFTLEEISDMLISRVNQKKTLWHHASLRGNLKVLNAILEWGNKKLNGEMLENFLNAKETYESRMFLISTWNGLSLEKVLKWCKENLPLNDFKKVILGKRLLGTYAWKQNWKGEKEVIEDLLCWSKENLSTKELVEIMRMTDYVDQTLFRVILESCMEVLMSLWDWNKDLEITTHFRRLFIWHGNGVIIGTVLHSTMRKRNTELLIYLWKWIQHVQLTEKELKEIVFTRDYHGDMFLHLVSRLNTVSSAMDILNDILDRIKTVLKSQILQELLMTKDLRGQNILHSLAYSKQSVELLQLLRWCIKNLTRDQFKELMLDRCRGETVLHVLAQESVKGWFDVIEWLERNLEFDIFSELFLAVNNQKRHSMKVAEVRIAEGRIKGTIDEEMFNKSGDLRILEIRCKEPGRELLALPP</sequence>
<protein>
    <submittedName>
        <fullName evidence="3">Ankyrin repeat-containing protein</fullName>
    </submittedName>
</protein>
<organism evidence="3 4">
    <name type="scientific">Oryctes borbonicus</name>
    <dbReference type="NCBI Taxonomy" id="1629725"/>
    <lineage>
        <taxon>Eukaryota</taxon>
        <taxon>Metazoa</taxon>
        <taxon>Ecdysozoa</taxon>
        <taxon>Arthropoda</taxon>
        <taxon>Hexapoda</taxon>
        <taxon>Insecta</taxon>
        <taxon>Pterygota</taxon>
        <taxon>Neoptera</taxon>
        <taxon>Endopterygota</taxon>
        <taxon>Coleoptera</taxon>
        <taxon>Polyphaga</taxon>
        <taxon>Scarabaeiformia</taxon>
        <taxon>Scarabaeidae</taxon>
        <taxon>Dynastinae</taxon>
        <taxon>Oryctes</taxon>
    </lineage>
</organism>
<evidence type="ECO:0000256" key="1">
    <source>
        <dbReference type="PROSITE-ProRule" id="PRU00023"/>
    </source>
</evidence>
<dbReference type="InterPro" id="IPR027417">
    <property type="entry name" value="P-loop_NTPase"/>
</dbReference>
<keyword evidence="4" id="KW-1185">Reference proteome</keyword>
<accession>A0A0T6BH64</accession>
<name>A0A0T6BH64_9SCAR</name>
<evidence type="ECO:0000313" key="3">
    <source>
        <dbReference type="EMBL" id="KRT86609.1"/>
    </source>
</evidence>
<evidence type="ECO:0000259" key="2">
    <source>
        <dbReference type="PROSITE" id="PS50837"/>
    </source>
</evidence>
<dbReference type="InterPro" id="IPR007111">
    <property type="entry name" value="NACHT_NTPase"/>
</dbReference>
<dbReference type="Gene3D" id="3.40.50.300">
    <property type="entry name" value="P-loop containing nucleotide triphosphate hydrolases"/>
    <property type="match status" value="1"/>
</dbReference>
<feature type="domain" description="NACHT" evidence="2">
    <location>
        <begin position="972"/>
        <end position="1080"/>
    </location>
</feature>
<evidence type="ECO:0000313" key="4">
    <source>
        <dbReference type="Proteomes" id="UP000051574"/>
    </source>
</evidence>
<dbReference type="Gene3D" id="1.25.40.20">
    <property type="entry name" value="Ankyrin repeat-containing domain"/>
    <property type="match status" value="2"/>
</dbReference>
<proteinExistence type="predicted"/>
<dbReference type="PROSITE" id="PS50837">
    <property type="entry name" value="NACHT"/>
    <property type="match status" value="1"/>
</dbReference>
<dbReference type="SUPFAM" id="SSF52540">
    <property type="entry name" value="P-loop containing nucleoside triphosphate hydrolases"/>
    <property type="match status" value="1"/>
</dbReference>
<gene>
    <name evidence="3" type="ORF">AMK59_167</name>
</gene>
<dbReference type="PANTHER" id="PTHR24121:SF23">
    <property type="entry name" value="NO MECHANORECEPTOR POTENTIAL C, ISOFORM H"/>
    <property type="match status" value="1"/>
</dbReference>
<dbReference type="PROSITE" id="PS50088">
    <property type="entry name" value="ANK_REPEAT"/>
    <property type="match status" value="1"/>
</dbReference>
<keyword evidence="1" id="KW-0040">ANK repeat</keyword>